<evidence type="ECO:0000259" key="1">
    <source>
        <dbReference type="Pfam" id="PF12894"/>
    </source>
</evidence>
<dbReference type="InterPro" id="IPR018391">
    <property type="entry name" value="PQQ_b-propeller_rpt"/>
</dbReference>
<evidence type="ECO:0000313" key="4">
    <source>
        <dbReference type="Proteomes" id="UP000243338"/>
    </source>
</evidence>
<evidence type="ECO:0000313" key="3">
    <source>
        <dbReference type="EMBL" id="SES68884.1"/>
    </source>
</evidence>
<dbReference type="Pfam" id="PF13360">
    <property type="entry name" value="PQQ_2"/>
    <property type="match status" value="1"/>
</dbReference>
<dbReference type="AlphaFoldDB" id="A0A1H9YIS2"/>
<dbReference type="RefSeq" id="WP_091688794.1">
    <property type="nucleotide sequence ID" value="NZ_CAAGSJ010000003.1"/>
</dbReference>
<dbReference type="PANTHER" id="PTHR34512">
    <property type="entry name" value="CELL SURFACE PROTEIN"/>
    <property type="match status" value="1"/>
</dbReference>
<dbReference type="SUPFAM" id="SSF63829">
    <property type="entry name" value="Calcium-dependent phosphotriesterase"/>
    <property type="match status" value="1"/>
</dbReference>
<evidence type="ECO:0000259" key="2">
    <source>
        <dbReference type="Pfam" id="PF13360"/>
    </source>
</evidence>
<protein>
    <submittedName>
        <fullName evidence="3">PQQ-like domain-containing protein</fullName>
    </submittedName>
</protein>
<keyword evidence="4" id="KW-1185">Reference proteome</keyword>
<dbReference type="STRING" id="1353158.SAMN04488587_0594"/>
<dbReference type="SMART" id="SM00564">
    <property type="entry name" value="PQQ"/>
    <property type="match status" value="4"/>
</dbReference>
<organism evidence="3 4">
    <name type="scientific">Methanococcoides vulcani</name>
    <dbReference type="NCBI Taxonomy" id="1353158"/>
    <lineage>
        <taxon>Archaea</taxon>
        <taxon>Methanobacteriati</taxon>
        <taxon>Methanobacteriota</taxon>
        <taxon>Stenosarchaea group</taxon>
        <taxon>Methanomicrobia</taxon>
        <taxon>Methanosarcinales</taxon>
        <taxon>Methanosarcinaceae</taxon>
        <taxon>Methanococcoides</taxon>
    </lineage>
</organism>
<dbReference type="InterPro" id="IPR011047">
    <property type="entry name" value="Quinoprotein_ADH-like_sf"/>
</dbReference>
<dbReference type="InterPro" id="IPR002372">
    <property type="entry name" value="PQQ_rpt_dom"/>
</dbReference>
<accession>A0A1H9YIS2</accession>
<dbReference type="Proteomes" id="UP000243338">
    <property type="component" value="Unassembled WGS sequence"/>
</dbReference>
<reference evidence="4" key="1">
    <citation type="submission" date="2016-10" db="EMBL/GenBank/DDBJ databases">
        <authorList>
            <person name="Varghese N."/>
            <person name="Submissions S."/>
        </authorList>
    </citation>
    <scope>NUCLEOTIDE SEQUENCE [LARGE SCALE GENOMIC DNA]</scope>
    <source>
        <strain evidence="4">SLH 33</strain>
    </source>
</reference>
<name>A0A1H9YIS2_9EURY</name>
<dbReference type="PANTHER" id="PTHR34512:SF30">
    <property type="entry name" value="OUTER MEMBRANE PROTEIN ASSEMBLY FACTOR BAMB"/>
    <property type="match status" value="1"/>
</dbReference>
<dbReference type="EMBL" id="FOHQ01000001">
    <property type="protein sequence ID" value="SES68884.1"/>
    <property type="molecule type" value="Genomic_DNA"/>
</dbReference>
<feature type="domain" description="Anaphase-promoting complex subunit 4-like WD40" evidence="1">
    <location>
        <begin position="144"/>
        <end position="198"/>
    </location>
</feature>
<dbReference type="Gene3D" id="2.130.10.10">
    <property type="entry name" value="YVTN repeat-like/Quinoprotein amine dehydrogenase"/>
    <property type="match status" value="1"/>
</dbReference>
<sequence length="560" mass="61556">MKWKIIMILLAVSMIAGCVSENPDTNSTSASISGDVENTAEAGVPIDSILFMRTGALISMGNDEEVSTINVYDGGKQLVSQSVGERVKEVFAGFDWDQNVKYRFEVVADNNAVSTLDVYAPAKPALLNVDTIELEDVEPGEICKTTNNVEGVLKFSPDGRYLCIGTHNGHLRIINVVEGNEIFDEKISEGNIMCMEFSPDSSSLYVTEKSIDGFIYCFDINGTQRWKFRIADDLGSDLKYMPSVRKVVFDSDGNVYAAGSRYCGWVSGTFKYSARVYSLDPEGNLLWKFPDSENMDSGVSWIDATPDGEYVVFSTANFGKSEKWKDGTVHVLNGESGEELWNYKIPPLEPYFKSVSVWYSTTITPDGNYVTSLASDGRGYLFNNKEILQTGNSEPVWQKNISTPITVSGIPIYGSANYGYNVNDSIIFSVGSTFSKAKDKDAPIEHPGGNSLYVYDLDGNLLWKWRVEGYTGELGIADPYLVAPISQNLVTNNLDVHGVYVFDMSKNGGATSKLVNVYRTEGITIAADISPDGRYIAAFEAPARLEDGSVIGDYKVHILN</sequence>
<proteinExistence type="predicted"/>
<dbReference type="Pfam" id="PF12894">
    <property type="entry name" value="ANAPC4_WD40"/>
    <property type="match status" value="1"/>
</dbReference>
<dbReference type="SUPFAM" id="SSF50998">
    <property type="entry name" value="Quinoprotein alcohol dehydrogenase-like"/>
    <property type="match status" value="1"/>
</dbReference>
<dbReference type="PROSITE" id="PS51257">
    <property type="entry name" value="PROKAR_LIPOPROTEIN"/>
    <property type="match status" value="1"/>
</dbReference>
<dbReference type="InterPro" id="IPR024977">
    <property type="entry name" value="Apc4-like_WD40_dom"/>
</dbReference>
<dbReference type="OrthoDB" id="8638at2157"/>
<gene>
    <name evidence="3" type="ORF">SAMN04488587_0594</name>
</gene>
<dbReference type="InterPro" id="IPR015943">
    <property type="entry name" value="WD40/YVTN_repeat-like_dom_sf"/>
</dbReference>
<feature type="domain" description="Pyrrolo-quinoline quinone repeat" evidence="2">
    <location>
        <begin position="274"/>
        <end position="383"/>
    </location>
</feature>